<dbReference type="InParanoid" id="E2BGX5"/>
<dbReference type="PhylomeDB" id="E2BGX5"/>
<dbReference type="EMBL" id="GL448228">
    <property type="protein sequence ID" value="EFN85107.1"/>
    <property type="molecule type" value="Genomic_DNA"/>
</dbReference>
<comment type="subcellular location">
    <subcellularLocation>
        <location evidence="1">Cytoplasm</location>
    </subcellularLocation>
</comment>
<keyword evidence="7" id="KW-1185">Reference proteome</keyword>
<gene>
    <name evidence="6" type="ORF">EAI_14903</name>
</gene>
<accession>E2BGX5</accession>
<sequence length="85" mass="9997">MSSYTFSQKLFTPTPPERGSFPLDHEGICKGIMIKYMRCLSEHYNRNESCRDVAREYLGCRMDHNLMAREDWSKLGFNVDQSKEI</sequence>
<evidence type="ECO:0000256" key="5">
    <source>
        <dbReference type="SAM" id="MobiDB-lite"/>
    </source>
</evidence>
<reference evidence="6 7" key="1">
    <citation type="journal article" date="2010" name="Science">
        <title>Genomic comparison of the ants Camponotus floridanus and Harpegnathos saltator.</title>
        <authorList>
            <person name="Bonasio R."/>
            <person name="Zhang G."/>
            <person name="Ye C."/>
            <person name="Mutti N.S."/>
            <person name="Fang X."/>
            <person name="Qin N."/>
            <person name="Donahue G."/>
            <person name="Yang P."/>
            <person name="Li Q."/>
            <person name="Li C."/>
            <person name="Zhang P."/>
            <person name="Huang Z."/>
            <person name="Berger S.L."/>
            <person name="Reinberg D."/>
            <person name="Wang J."/>
            <person name="Liebig J."/>
        </authorList>
    </citation>
    <scope>NUCLEOTIDE SEQUENCE [LARGE SCALE GENOMIC DNA]</scope>
    <source>
        <strain evidence="6 7">R22 G/1</strain>
    </source>
</reference>
<proteinExistence type="inferred from homology"/>
<evidence type="ECO:0000256" key="3">
    <source>
        <dbReference type="ARBA" id="ARBA00023157"/>
    </source>
</evidence>
<keyword evidence="3" id="KW-1015">Disulfide bond</keyword>
<dbReference type="OrthoDB" id="268594at2759"/>
<comment type="similarity">
    <text evidence="4">Belongs to the COX19 family.</text>
</comment>
<dbReference type="GO" id="GO:0033617">
    <property type="term" value="P:mitochondrial respiratory chain complex IV assembly"/>
    <property type="evidence" value="ECO:0007669"/>
    <property type="project" value="TreeGrafter"/>
</dbReference>
<dbReference type="PROSITE" id="PS51808">
    <property type="entry name" value="CHCH"/>
    <property type="match status" value="1"/>
</dbReference>
<name>E2BGX5_HARSA</name>
<feature type="region of interest" description="Disordered" evidence="5">
    <location>
        <begin position="1"/>
        <end position="20"/>
    </location>
</feature>
<dbReference type="PANTHER" id="PTHR21107:SF2">
    <property type="entry name" value="CYTOCHROME C OXIDASE ASSEMBLY PROTEIN COX19"/>
    <property type="match status" value="1"/>
</dbReference>
<dbReference type="OMA" id="GTNDEAC"/>
<dbReference type="InterPro" id="IPR051383">
    <property type="entry name" value="COX19"/>
</dbReference>
<evidence type="ECO:0000256" key="4">
    <source>
        <dbReference type="ARBA" id="ARBA00038223"/>
    </source>
</evidence>
<keyword evidence="2" id="KW-0963">Cytoplasm</keyword>
<dbReference type="STRING" id="610380.E2BGX5"/>
<evidence type="ECO:0000256" key="2">
    <source>
        <dbReference type="ARBA" id="ARBA00022490"/>
    </source>
</evidence>
<dbReference type="Proteomes" id="UP000008237">
    <property type="component" value="Unassembled WGS sequence"/>
</dbReference>
<organism evidence="7">
    <name type="scientific">Harpegnathos saltator</name>
    <name type="common">Jerdon's jumping ant</name>
    <dbReference type="NCBI Taxonomy" id="610380"/>
    <lineage>
        <taxon>Eukaryota</taxon>
        <taxon>Metazoa</taxon>
        <taxon>Ecdysozoa</taxon>
        <taxon>Arthropoda</taxon>
        <taxon>Hexapoda</taxon>
        <taxon>Insecta</taxon>
        <taxon>Pterygota</taxon>
        <taxon>Neoptera</taxon>
        <taxon>Endopterygota</taxon>
        <taxon>Hymenoptera</taxon>
        <taxon>Apocrita</taxon>
        <taxon>Aculeata</taxon>
        <taxon>Formicoidea</taxon>
        <taxon>Formicidae</taxon>
        <taxon>Ponerinae</taxon>
        <taxon>Ponerini</taxon>
        <taxon>Harpegnathos</taxon>
    </lineage>
</organism>
<feature type="compositionally biased region" description="Polar residues" evidence="5">
    <location>
        <begin position="1"/>
        <end position="11"/>
    </location>
</feature>
<dbReference type="AlphaFoldDB" id="E2BGX5"/>
<dbReference type="FunCoup" id="E2BGX5">
    <property type="interactions" value="931"/>
</dbReference>
<evidence type="ECO:0000313" key="7">
    <source>
        <dbReference type="Proteomes" id="UP000008237"/>
    </source>
</evidence>
<dbReference type="GO" id="GO:0005758">
    <property type="term" value="C:mitochondrial intermembrane space"/>
    <property type="evidence" value="ECO:0007669"/>
    <property type="project" value="TreeGrafter"/>
</dbReference>
<evidence type="ECO:0000313" key="6">
    <source>
        <dbReference type="EMBL" id="EFN85107.1"/>
    </source>
</evidence>
<protein>
    <submittedName>
        <fullName evidence="6">Cytochrome c oxidase assembly protein COX19</fullName>
    </submittedName>
</protein>
<dbReference type="PANTHER" id="PTHR21107">
    <property type="entry name" value="CYTOCHROME C OXIDASE ASSEMBLY PROTEIN COX19"/>
    <property type="match status" value="1"/>
</dbReference>
<evidence type="ECO:0000256" key="1">
    <source>
        <dbReference type="ARBA" id="ARBA00004496"/>
    </source>
</evidence>